<accession>A0A381RB08</accession>
<protein>
    <recommendedName>
        <fullName evidence="3">Amidohydrolase-related domain-containing protein</fullName>
    </recommendedName>
</protein>
<dbReference type="AlphaFoldDB" id="A0A381RB08"/>
<dbReference type="EMBL" id="UINC01001768">
    <property type="protein sequence ID" value="SUZ88384.1"/>
    <property type="molecule type" value="Genomic_DNA"/>
</dbReference>
<dbReference type="PANTHER" id="PTHR21240:SF28">
    <property type="entry name" value="ISO-OROTATE DECARBOXYLASE (EUROFUNG)"/>
    <property type="match status" value="1"/>
</dbReference>
<dbReference type="PANTHER" id="PTHR21240">
    <property type="entry name" value="2-AMINO-3-CARBOXYLMUCONATE-6-SEMIALDEHYDE DECARBOXYLASE"/>
    <property type="match status" value="1"/>
</dbReference>
<feature type="region of interest" description="Disordered" evidence="2">
    <location>
        <begin position="83"/>
        <end position="102"/>
    </location>
</feature>
<dbReference type="GO" id="GO:0016787">
    <property type="term" value="F:hydrolase activity"/>
    <property type="evidence" value="ECO:0007669"/>
    <property type="project" value="InterPro"/>
</dbReference>
<evidence type="ECO:0000256" key="2">
    <source>
        <dbReference type="SAM" id="MobiDB-lite"/>
    </source>
</evidence>
<proteinExistence type="predicted"/>
<keyword evidence="1" id="KW-0456">Lyase</keyword>
<feature type="domain" description="Amidohydrolase-related" evidence="3">
    <location>
        <begin position="132"/>
        <end position="391"/>
    </location>
</feature>
<organism evidence="4">
    <name type="scientific">marine metagenome</name>
    <dbReference type="NCBI Taxonomy" id="408172"/>
    <lineage>
        <taxon>unclassified sequences</taxon>
        <taxon>metagenomes</taxon>
        <taxon>ecological metagenomes</taxon>
    </lineage>
</organism>
<evidence type="ECO:0000259" key="3">
    <source>
        <dbReference type="Pfam" id="PF04909"/>
    </source>
</evidence>
<dbReference type="GO" id="GO:0005737">
    <property type="term" value="C:cytoplasm"/>
    <property type="evidence" value="ECO:0007669"/>
    <property type="project" value="TreeGrafter"/>
</dbReference>
<dbReference type="InterPro" id="IPR032465">
    <property type="entry name" value="ACMSD"/>
</dbReference>
<name>A0A381RB08_9ZZZZ</name>
<dbReference type="GO" id="GO:0016831">
    <property type="term" value="F:carboxy-lyase activity"/>
    <property type="evidence" value="ECO:0007669"/>
    <property type="project" value="InterPro"/>
</dbReference>
<dbReference type="SUPFAM" id="SSF51556">
    <property type="entry name" value="Metallo-dependent hydrolases"/>
    <property type="match status" value="1"/>
</dbReference>
<sequence length="392" mass="43509">MKKGYKVIDIDTHVNPSFDTLAKFAEPSFRPRLDELNPYIRTVGNYNAISVASIPFDRFPGEAPRSEDAAAVVGGRGALEGRVTKSSGHHRVDPQHGVSDENAEGRLADMDLEGRDVDVIIPGTWATGLTAIDDVTLAEGMYSAYHRYMREYCGTNPNRLKSLILAPAADIEWAISEVKTLANESWVVAVAPILPEGMPVDHPALDPLWEVMNDAHLPILHHSFTFEPPYFPGYRDMWDNVAVARTAAHPWGAARLLSYLIVGRIFDRFPNINAGAAEVGHGWLPHWLIRLEEMCNYVSGTTPKTDYKPIEYAQMGRFRCGAEPFEGPAMTKAVIDLLGTDALMHQSDYPHGEAHFPDTAEMVIDWPFWKEMGGDALEKHMSGNAAKFLRLA</sequence>
<dbReference type="GO" id="GO:0019748">
    <property type="term" value="P:secondary metabolic process"/>
    <property type="evidence" value="ECO:0007669"/>
    <property type="project" value="TreeGrafter"/>
</dbReference>
<dbReference type="Gene3D" id="3.20.20.140">
    <property type="entry name" value="Metal-dependent hydrolases"/>
    <property type="match status" value="1"/>
</dbReference>
<evidence type="ECO:0000256" key="1">
    <source>
        <dbReference type="ARBA" id="ARBA00023239"/>
    </source>
</evidence>
<dbReference type="InterPro" id="IPR006680">
    <property type="entry name" value="Amidohydro-rel"/>
</dbReference>
<dbReference type="Pfam" id="PF04909">
    <property type="entry name" value="Amidohydro_2"/>
    <property type="match status" value="1"/>
</dbReference>
<reference evidence="4" key="1">
    <citation type="submission" date="2018-05" db="EMBL/GenBank/DDBJ databases">
        <authorList>
            <person name="Lanie J.A."/>
            <person name="Ng W.-L."/>
            <person name="Kazmierczak K.M."/>
            <person name="Andrzejewski T.M."/>
            <person name="Davidsen T.M."/>
            <person name="Wayne K.J."/>
            <person name="Tettelin H."/>
            <person name="Glass J.I."/>
            <person name="Rusch D."/>
            <person name="Podicherti R."/>
            <person name="Tsui H.-C.T."/>
            <person name="Winkler M.E."/>
        </authorList>
    </citation>
    <scope>NUCLEOTIDE SEQUENCE</scope>
</reference>
<evidence type="ECO:0000313" key="4">
    <source>
        <dbReference type="EMBL" id="SUZ88384.1"/>
    </source>
</evidence>
<gene>
    <name evidence="4" type="ORF">METZ01_LOCUS41238</name>
</gene>
<dbReference type="InterPro" id="IPR032466">
    <property type="entry name" value="Metal_Hydrolase"/>
</dbReference>